<comment type="caution">
    <text evidence="21">The sequence shown here is derived from an EMBL/GenBank/DDBJ whole genome shotgun (WGS) entry which is preliminary data.</text>
</comment>
<dbReference type="SUPFAM" id="SSF55874">
    <property type="entry name" value="ATPase domain of HSP90 chaperone/DNA topoisomerase II/histidine kinase"/>
    <property type="match status" value="1"/>
</dbReference>
<feature type="transmembrane region" description="Helical" evidence="19">
    <location>
        <begin position="38"/>
        <end position="56"/>
    </location>
</feature>
<feature type="domain" description="Histidine kinase" evidence="20">
    <location>
        <begin position="428"/>
        <end position="641"/>
    </location>
</feature>
<dbReference type="SMART" id="SM00387">
    <property type="entry name" value="HATPase_c"/>
    <property type="match status" value="1"/>
</dbReference>
<keyword evidence="19" id="KW-0812">Transmembrane</keyword>
<keyword evidence="6" id="KW-0004">4Fe-4S</keyword>
<comment type="subcellular location">
    <subcellularLocation>
        <location evidence="3">Cytoplasm</location>
    </subcellularLocation>
</comment>
<dbReference type="PROSITE" id="PS50109">
    <property type="entry name" value="HIS_KIN"/>
    <property type="match status" value="1"/>
</dbReference>
<dbReference type="PRINTS" id="PR00344">
    <property type="entry name" value="BCTRLSENSOR"/>
</dbReference>
<evidence type="ECO:0000256" key="19">
    <source>
        <dbReference type="SAM" id="Phobius"/>
    </source>
</evidence>
<dbReference type="InterPro" id="IPR005467">
    <property type="entry name" value="His_kinase_dom"/>
</dbReference>
<feature type="transmembrane region" description="Helical" evidence="19">
    <location>
        <begin position="206"/>
        <end position="225"/>
    </location>
</feature>
<evidence type="ECO:0000256" key="6">
    <source>
        <dbReference type="ARBA" id="ARBA00022485"/>
    </source>
</evidence>
<keyword evidence="13" id="KW-0067">ATP-binding</keyword>
<keyword evidence="19" id="KW-1133">Transmembrane helix</keyword>
<keyword evidence="19" id="KW-0472">Membrane</keyword>
<accession>A0ABP7IBU6</accession>
<dbReference type="InterPro" id="IPR050482">
    <property type="entry name" value="Sensor_HK_TwoCompSys"/>
</dbReference>
<keyword evidence="14" id="KW-0408">Iron</keyword>
<dbReference type="InterPro" id="IPR004358">
    <property type="entry name" value="Sig_transdc_His_kin-like_C"/>
</dbReference>
<dbReference type="EMBL" id="BAAAZR010000008">
    <property type="protein sequence ID" value="GAA3814561.1"/>
    <property type="molecule type" value="Genomic_DNA"/>
</dbReference>
<keyword evidence="11" id="KW-0547">Nucleotide-binding</keyword>
<dbReference type="InterPro" id="IPR003594">
    <property type="entry name" value="HATPase_dom"/>
</dbReference>
<dbReference type="Proteomes" id="UP001500888">
    <property type="component" value="Unassembled WGS sequence"/>
</dbReference>
<comment type="cofactor">
    <cofactor evidence="2">
        <name>[4Fe-4S] cluster</name>
        <dbReference type="ChEBI" id="CHEBI:49883"/>
    </cofactor>
</comment>
<dbReference type="RefSeq" id="WP_344941745.1">
    <property type="nucleotide sequence ID" value="NZ_BAAAZR010000008.1"/>
</dbReference>
<feature type="transmembrane region" description="Helical" evidence="19">
    <location>
        <begin position="96"/>
        <end position="117"/>
    </location>
</feature>
<sequence>MKAVATALGIAVVVEIALAAVLLAAARVPTAEIVDGNNLAGAIAGLSAGAVGTIVVRRTPQHALGWVFVVIGQSEGLATLGWAYTQQVPDAQAAAWIGAYAWIPGFAMFFGLVTLLFPDGRARWRPLVWAAATFTGLGTAVAFTLDAPMAGLDPRWHNPLAIGGAWEEVGDTIAQGLLAAAFGCGLIGAVLLAVRMVRATGSERRRLAWFFVAVTLAMTGSLVPGGPLPNLIATAFFPIGLGIAMVRHRLFDGDRLLNRTLVYAVLTLLVAGVFGLAVGLASSALGGPGVGAVLAAVVIALGLDPARAAVQHGVDRLLYGRRRDPYQALTDLGRRLSVALAPEQVLPIVVRTVAEALRRPYVAVTLEGDTLPTASHGVPTADVDRLPLRHAGVEVGVLTIGARITDPDDKRLLLDFVRQAGVAAHAVRLAHELRSSRDRLLVAREEERHRIRRDLHDQLGPTLAGVALGLGAARRTATSPEAAELLDRLESEVKGGLEDVKRLLADLRPTSLDQLGLAKALRHYGETVTARGQVEVSVEVRDDLALAPEVEVAVYRIVLEAVTNVTRHAAATHCVVAVTTVADSLHLSVRDDGVGLPAATESRGLGLTSMCERVQELGGRCGIESPSGGGTLLSASLPLTRPS</sequence>
<keyword evidence="16" id="KW-0411">Iron-sulfur</keyword>
<evidence type="ECO:0000256" key="16">
    <source>
        <dbReference type="ARBA" id="ARBA00023014"/>
    </source>
</evidence>
<dbReference type="Pfam" id="PF02518">
    <property type="entry name" value="HATPase_c"/>
    <property type="match status" value="1"/>
</dbReference>
<evidence type="ECO:0000256" key="7">
    <source>
        <dbReference type="ARBA" id="ARBA00022490"/>
    </source>
</evidence>
<feature type="transmembrane region" description="Helical" evidence="19">
    <location>
        <begin position="172"/>
        <end position="194"/>
    </location>
</feature>
<dbReference type="PANTHER" id="PTHR24421">
    <property type="entry name" value="NITRATE/NITRITE SENSOR PROTEIN NARX-RELATED"/>
    <property type="match status" value="1"/>
</dbReference>
<evidence type="ECO:0000256" key="9">
    <source>
        <dbReference type="ARBA" id="ARBA00022679"/>
    </source>
</evidence>
<dbReference type="CDD" id="cd16917">
    <property type="entry name" value="HATPase_UhpB-NarQ-NarX-like"/>
    <property type="match status" value="1"/>
</dbReference>
<comment type="catalytic activity">
    <reaction evidence="1">
        <text>ATP + protein L-histidine = ADP + protein N-phospho-L-histidine.</text>
        <dbReference type="EC" id="2.7.13.3"/>
    </reaction>
</comment>
<reference evidence="22" key="1">
    <citation type="journal article" date="2019" name="Int. J. Syst. Evol. Microbiol.">
        <title>The Global Catalogue of Microorganisms (GCM) 10K type strain sequencing project: providing services to taxonomists for standard genome sequencing and annotation.</title>
        <authorList>
            <consortium name="The Broad Institute Genomics Platform"/>
            <consortium name="The Broad Institute Genome Sequencing Center for Infectious Disease"/>
            <person name="Wu L."/>
            <person name="Ma J."/>
        </authorList>
    </citation>
    <scope>NUCLEOTIDE SEQUENCE [LARGE SCALE GENOMIC DNA]</scope>
    <source>
        <strain evidence="22">JCM 16908</strain>
    </source>
</reference>
<keyword evidence="10" id="KW-0479">Metal-binding</keyword>
<evidence type="ECO:0000256" key="14">
    <source>
        <dbReference type="ARBA" id="ARBA00023004"/>
    </source>
</evidence>
<dbReference type="EC" id="2.7.13.3" evidence="4"/>
<organism evidence="21 22">
    <name type="scientific">Sphaerisporangium flaviroseum</name>
    <dbReference type="NCBI Taxonomy" id="509199"/>
    <lineage>
        <taxon>Bacteria</taxon>
        <taxon>Bacillati</taxon>
        <taxon>Actinomycetota</taxon>
        <taxon>Actinomycetes</taxon>
        <taxon>Streptosporangiales</taxon>
        <taxon>Streptosporangiaceae</taxon>
        <taxon>Sphaerisporangium</taxon>
    </lineage>
</organism>
<evidence type="ECO:0000256" key="17">
    <source>
        <dbReference type="ARBA" id="ARBA00024827"/>
    </source>
</evidence>
<evidence type="ECO:0000259" key="20">
    <source>
        <dbReference type="PROSITE" id="PS50109"/>
    </source>
</evidence>
<evidence type="ECO:0000313" key="21">
    <source>
        <dbReference type="EMBL" id="GAA3814561.1"/>
    </source>
</evidence>
<gene>
    <name evidence="21" type="ORF">GCM10022226_39290</name>
</gene>
<evidence type="ECO:0000313" key="22">
    <source>
        <dbReference type="Proteomes" id="UP001500888"/>
    </source>
</evidence>
<feature type="transmembrane region" description="Helical" evidence="19">
    <location>
        <begin position="231"/>
        <end position="248"/>
    </location>
</feature>
<evidence type="ECO:0000256" key="15">
    <source>
        <dbReference type="ARBA" id="ARBA00023012"/>
    </source>
</evidence>
<protein>
    <recommendedName>
        <fullName evidence="5">Oxygen sensor histidine kinase NreB</fullName>
        <ecNumber evidence="4">2.7.13.3</ecNumber>
    </recommendedName>
    <alternativeName>
        <fullName evidence="18">Nitrogen regulation protein B</fullName>
    </alternativeName>
</protein>
<dbReference type="InterPro" id="IPR036890">
    <property type="entry name" value="HATPase_C_sf"/>
</dbReference>
<evidence type="ECO:0000256" key="2">
    <source>
        <dbReference type="ARBA" id="ARBA00001966"/>
    </source>
</evidence>
<name>A0ABP7IBU6_9ACTN</name>
<keyword evidence="8" id="KW-0597">Phosphoprotein</keyword>
<dbReference type="Pfam" id="PF07730">
    <property type="entry name" value="HisKA_3"/>
    <property type="match status" value="1"/>
</dbReference>
<evidence type="ECO:0000256" key="3">
    <source>
        <dbReference type="ARBA" id="ARBA00004496"/>
    </source>
</evidence>
<dbReference type="Gene3D" id="3.30.565.10">
    <property type="entry name" value="Histidine kinase-like ATPase, C-terminal domain"/>
    <property type="match status" value="1"/>
</dbReference>
<keyword evidence="15" id="KW-0902">Two-component regulatory system</keyword>
<evidence type="ECO:0000256" key="5">
    <source>
        <dbReference type="ARBA" id="ARBA00017322"/>
    </source>
</evidence>
<feature type="transmembrane region" description="Helical" evidence="19">
    <location>
        <begin position="260"/>
        <end position="279"/>
    </location>
</feature>
<keyword evidence="22" id="KW-1185">Reference proteome</keyword>
<evidence type="ECO:0000256" key="1">
    <source>
        <dbReference type="ARBA" id="ARBA00000085"/>
    </source>
</evidence>
<keyword evidence="9" id="KW-0808">Transferase</keyword>
<evidence type="ECO:0000256" key="8">
    <source>
        <dbReference type="ARBA" id="ARBA00022553"/>
    </source>
</evidence>
<evidence type="ECO:0000256" key="10">
    <source>
        <dbReference type="ARBA" id="ARBA00022723"/>
    </source>
</evidence>
<comment type="function">
    <text evidence="17">Member of the two-component regulatory system NreB/NreC involved in the control of dissimilatory nitrate/nitrite reduction in response to oxygen. NreB functions as a direct oxygen sensor histidine kinase which is autophosphorylated, in the absence of oxygen, probably at the conserved histidine residue, and transfers its phosphate group probably to a conserved aspartate residue of NreC. NreB/NreC activates the expression of the nitrate (narGHJI) and nitrite (nir) reductase operons, as well as the putative nitrate transporter gene narT.</text>
</comment>
<dbReference type="InterPro" id="IPR011712">
    <property type="entry name" value="Sig_transdc_His_kin_sub3_dim/P"/>
</dbReference>
<evidence type="ECO:0000256" key="12">
    <source>
        <dbReference type="ARBA" id="ARBA00022777"/>
    </source>
</evidence>
<feature type="transmembrane region" description="Helical" evidence="19">
    <location>
        <begin position="129"/>
        <end position="152"/>
    </location>
</feature>
<keyword evidence="7" id="KW-0963">Cytoplasm</keyword>
<feature type="transmembrane region" description="Helical" evidence="19">
    <location>
        <begin position="63"/>
        <end position="84"/>
    </location>
</feature>
<evidence type="ECO:0000256" key="18">
    <source>
        <dbReference type="ARBA" id="ARBA00030800"/>
    </source>
</evidence>
<dbReference type="PANTHER" id="PTHR24421:SF10">
    <property type="entry name" value="NITRATE_NITRITE SENSOR PROTEIN NARQ"/>
    <property type="match status" value="1"/>
</dbReference>
<evidence type="ECO:0000256" key="13">
    <source>
        <dbReference type="ARBA" id="ARBA00022840"/>
    </source>
</evidence>
<proteinExistence type="predicted"/>
<dbReference type="Gene3D" id="1.20.5.1930">
    <property type="match status" value="1"/>
</dbReference>
<keyword evidence="12" id="KW-0418">Kinase</keyword>
<evidence type="ECO:0000256" key="4">
    <source>
        <dbReference type="ARBA" id="ARBA00012438"/>
    </source>
</evidence>
<evidence type="ECO:0000256" key="11">
    <source>
        <dbReference type="ARBA" id="ARBA00022741"/>
    </source>
</evidence>